<evidence type="ECO:0008006" key="4">
    <source>
        <dbReference type="Google" id="ProtNLM"/>
    </source>
</evidence>
<evidence type="ECO:0000313" key="2">
    <source>
        <dbReference type="EMBL" id="KAH9639467.1"/>
    </source>
</evidence>
<dbReference type="Gene3D" id="3.30.40.10">
    <property type="entry name" value="Zinc/RING finger domain, C3HC4 (zinc finger)"/>
    <property type="match status" value="1"/>
</dbReference>
<proteinExistence type="predicted"/>
<gene>
    <name evidence="2" type="ORF">HF086_009109</name>
</gene>
<dbReference type="AlphaFoldDB" id="A0A922SIB5"/>
<organism evidence="2 3">
    <name type="scientific">Spodoptera exigua</name>
    <name type="common">Beet armyworm</name>
    <name type="synonym">Noctua fulgens</name>
    <dbReference type="NCBI Taxonomy" id="7107"/>
    <lineage>
        <taxon>Eukaryota</taxon>
        <taxon>Metazoa</taxon>
        <taxon>Ecdysozoa</taxon>
        <taxon>Arthropoda</taxon>
        <taxon>Hexapoda</taxon>
        <taxon>Insecta</taxon>
        <taxon>Pterygota</taxon>
        <taxon>Neoptera</taxon>
        <taxon>Endopterygota</taxon>
        <taxon>Lepidoptera</taxon>
        <taxon>Glossata</taxon>
        <taxon>Ditrysia</taxon>
        <taxon>Noctuoidea</taxon>
        <taxon>Noctuidae</taxon>
        <taxon>Amphipyrinae</taxon>
        <taxon>Spodoptera</taxon>
    </lineage>
</organism>
<dbReference type="SUPFAM" id="SSF57903">
    <property type="entry name" value="FYVE/PHD zinc finger"/>
    <property type="match status" value="1"/>
</dbReference>
<dbReference type="InterPro" id="IPR013083">
    <property type="entry name" value="Znf_RING/FYVE/PHD"/>
</dbReference>
<dbReference type="EMBL" id="JACEFF010000340">
    <property type="protein sequence ID" value="KAH9639467.1"/>
    <property type="molecule type" value="Genomic_DNA"/>
</dbReference>
<feature type="region of interest" description="Disordered" evidence="1">
    <location>
        <begin position="82"/>
        <end position="127"/>
    </location>
</feature>
<dbReference type="Proteomes" id="UP000814243">
    <property type="component" value="Unassembled WGS sequence"/>
</dbReference>
<accession>A0A922SIB5</accession>
<feature type="compositionally biased region" description="Low complexity" evidence="1">
    <location>
        <begin position="113"/>
        <end position="122"/>
    </location>
</feature>
<evidence type="ECO:0000256" key="1">
    <source>
        <dbReference type="SAM" id="MobiDB-lite"/>
    </source>
</evidence>
<dbReference type="InterPro" id="IPR011011">
    <property type="entry name" value="Znf_FYVE_PHD"/>
</dbReference>
<evidence type="ECO:0000313" key="3">
    <source>
        <dbReference type="Proteomes" id="UP000814243"/>
    </source>
</evidence>
<reference evidence="2" key="1">
    <citation type="journal article" date="2021" name="G3 (Bethesda)">
        <title>Genome and transcriptome analysis of the beet armyworm Spodoptera exigua reveals targets for pest control. .</title>
        <authorList>
            <person name="Simon S."/>
            <person name="Breeschoten T."/>
            <person name="Jansen H.J."/>
            <person name="Dirks R.P."/>
            <person name="Schranz M.E."/>
            <person name="Ros V.I.D."/>
        </authorList>
    </citation>
    <scope>NUCLEOTIDE SEQUENCE</scope>
    <source>
        <strain evidence="2">TB_SE_WUR_2020</strain>
    </source>
</reference>
<name>A0A922SIB5_SPOEX</name>
<sequence>MAPKDIICGGCRQVIVNSDFLKCTKCNKFYDLACANILDRKIFTSMTKDVKSKWKCCECISKLPKSGNSNTPVRNINPSVKEVGASSKVSDDETLSHTNVTMRKKPSDCHQLSPRSSEVHSPSSHRKEEDFISAISEQVLKVIKAELPGMISGILKRELSSIKTDMLDFRHSVDTMSAMHDDMKKMVETLVRDNASLTKKYTAINDTVTELSERLNNLEQHLRENYIPVTTVCDFFNKCGNIITNPSDHMTCILGDVNLGNIKWSIETGCPLNHNCEKSTSLFNLFQSTAISQLNHLVNLNGRILDLAITNCPDLFTLTPSIPISRLDVHHPPFELVLSSEAASSVLHNYVEKLCFRKTDYDSCKRDISLIDWTQHALDVPLEVLTAWYSPGTELSIRVANLPNRNKLLDATSGDLNVV</sequence>
<protein>
    <recommendedName>
        <fullName evidence="4">PHD-type domain-containing protein</fullName>
    </recommendedName>
</protein>
<comment type="caution">
    <text evidence="2">The sequence shown here is derived from an EMBL/GenBank/DDBJ whole genome shotgun (WGS) entry which is preliminary data.</text>
</comment>